<gene>
    <name evidence="5" type="ORF">GDO86_006205</name>
</gene>
<evidence type="ECO:0000259" key="4">
    <source>
        <dbReference type="SMART" id="SM00848"/>
    </source>
</evidence>
<comment type="caution">
    <text evidence="5">The sequence shown here is derived from an EMBL/GenBank/DDBJ whole genome shotgun (WGS) entry which is preliminary data.</text>
</comment>
<sequence>MHLEKFLFVLSALIICTIALNFLDQEWKEWKIKYGKKYITLEKELYRRKAWEATWEKVQKHNQLADQGLTSYRMAMNHFADLTTEERNSKSCLSRGISHAQIKVDSHSYEKNIGIPNEVDWRKSKCMSPPRNQGGYCGSCWAFATIGVVETRYCIKKKKLLTLSEQLLVDCDESDEGCCGGYPIQAMAFVTKNGVMRAKDYEYSEKKAECEYNPDKAIMLNVTKYYSLPDESDMAAAVAYEGPLAVGIASGEDFQLYSEGIFEGKCAPSPTHAIIIVGYGTQPAQDENGKDTDYWIIKNSWSQQWGENGYGRMKRNIDQCNITAMVSALDLK</sequence>
<dbReference type="PRINTS" id="PR00705">
    <property type="entry name" value="PAPAIN"/>
</dbReference>
<dbReference type="InterPro" id="IPR013201">
    <property type="entry name" value="Prot_inhib_I29"/>
</dbReference>
<dbReference type="GO" id="GO:0008234">
    <property type="term" value="F:cysteine-type peptidase activity"/>
    <property type="evidence" value="ECO:0007669"/>
    <property type="project" value="InterPro"/>
</dbReference>
<feature type="signal peptide" evidence="2">
    <location>
        <begin position="1"/>
        <end position="19"/>
    </location>
</feature>
<comment type="similarity">
    <text evidence="1">Belongs to the peptidase C1 family.</text>
</comment>
<evidence type="ECO:0000256" key="1">
    <source>
        <dbReference type="ARBA" id="ARBA00008455"/>
    </source>
</evidence>
<dbReference type="SMART" id="SM00645">
    <property type="entry name" value="Pept_C1"/>
    <property type="match status" value="1"/>
</dbReference>
<dbReference type="PANTHER" id="PTHR12411">
    <property type="entry name" value="CYSTEINE PROTEASE FAMILY C1-RELATED"/>
    <property type="match status" value="1"/>
</dbReference>
<dbReference type="OrthoDB" id="498368at2759"/>
<dbReference type="SUPFAM" id="SSF54001">
    <property type="entry name" value="Cysteine proteinases"/>
    <property type="match status" value="1"/>
</dbReference>
<evidence type="ECO:0000256" key="2">
    <source>
        <dbReference type="SAM" id="SignalP"/>
    </source>
</evidence>
<dbReference type="InterPro" id="IPR025661">
    <property type="entry name" value="Pept_asp_AS"/>
</dbReference>
<feature type="chain" id="PRO_5035813311" evidence="2">
    <location>
        <begin position="20"/>
        <end position="332"/>
    </location>
</feature>
<accession>A0A8T2J9G3</accession>
<keyword evidence="6" id="KW-1185">Reference proteome</keyword>
<dbReference type="Gene3D" id="1.10.287.2250">
    <property type="match status" value="1"/>
</dbReference>
<feature type="domain" description="Cathepsin propeptide inhibitor" evidence="4">
    <location>
        <begin position="27"/>
        <end position="87"/>
    </location>
</feature>
<dbReference type="EMBL" id="JAACNH010000006">
    <property type="protein sequence ID" value="KAG8440363.1"/>
    <property type="molecule type" value="Genomic_DNA"/>
</dbReference>
<keyword evidence="2" id="KW-0732">Signal</keyword>
<name>A0A8T2J9G3_9PIPI</name>
<proteinExistence type="inferred from homology"/>
<feature type="domain" description="Peptidase C1A papain C-terminal" evidence="3">
    <location>
        <begin position="115"/>
        <end position="330"/>
    </location>
</feature>
<dbReference type="FunFam" id="3.90.70.10:FF:000103">
    <property type="entry name" value="Hypothetical LOC496748"/>
    <property type="match status" value="1"/>
</dbReference>
<dbReference type="Gene3D" id="3.90.70.10">
    <property type="entry name" value="Cysteine proteinases"/>
    <property type="match status" value="1"/>
</dbReference>
<reference evidence="5" key="1">
    <citation type="thesis" date="2020" institute="ProQuest LLC" country="789 East Eisenhower Parkway, Ann Arbor, MI, USA">
        <title>Comparative Genomics and Chromosome Evolution.</title>
        <authorList>
            <person name="Mudd A.B."/>
        </authorList>
    </citation>
    <scope>NUCLEOTIDE SEQUENCE</scope>
    <source>
        <strain evidence="5">Female2</strain>
        <tissue evidence="5">Blood</tissue>
    </source>
</reference>
<organism evidence="5 6">
    <name type="scientific">Hymenochirus boettgeri</name>
    <name type="common">Congo dwarf clawed frog</name>
    <dbReference type="NCBI Taxonomy" id="247094"/>
    <lineage>
        <taxon>Eukaryota</taxon>
        <taxon>Metazoa</taxon>
        <taxon>Chordata</taxon>
        <taxon>Craniata</taxon>
        <taxon>Vertebrata</taxon>
        <taxon>Euteleostomi</taxon>
        <taxon>Amphibia</taxon>
        <taxon>Batrachia</taxon>
        <taxon>Anura</taxon>
        <taxon>Pipoidea</taxon>
        <taxon>Pipidae</taxon>
        <taxon>Pipinae</taxon>
        <taxon>Hymenochirus</taxon>
    </lineage>
</organism>
<dbReference type="FunFam" id="1.10.287.2250:FF:000003">
    <property type="entry name" value="Cathepsin L"/>
    <property type="match status" value="1"/>
</dbReference>
<dbReference type="InterPro" id="IPR013128">
    <property type="entry name" value="Peptidase_C1A"/>
</dbReference>
<dbReference type="PROSITE" id="PS00640">
    <property type="entry name" value="THIOL_PROTEASE_ASN"/>
    <property type="match status" value="1"/>
</dbReference>
<dbReference type="SMART" id="SM00848">
    <property type="entry name" value="Inhibitor_I29"/>
    <property type="match status" value="1"/>
</dbReference>
<evidence type="ECO:0000313" key="5">
    <source>
        <dbReference type="EMBL" id="KAG8440363.1"/>
    </source>
</evidence>
<dbReference type="InterPro" id="IPR039417">
    <property type="entry name" value="Peptidase_C1A_papain-like"/>
</dbReference>
<dbReference type="InterPro" id="IPR038765">
    <property type="entry name" value="Papain-like_cys_pep_sf"/>
</dbReference>
<dbReference type="Proteomes" id="UP000812440">
    <property type="component" value="Chromosome 3"/>
</dbReference>
<dbReference type="CDD" id="cd02248">
    <property type="entry name" value="Peptidase_C1A"/>
    <property type="match status" value="1"/>
</dbReference>
<dbReference type="InterPro" id="IPR000668">
    <property type="entry name" value="Peptidase_C1A_C"/>
</dbReference>
<dbReference type="Pfam" id="PF08246">
    <property type="entry name" value="Inhibitor_I29"/>
    <property type="match status" value="1"/>
</dbReference>
<evidence type="ECO:0000259" key="3">
    <source>
        <dbReference type="SMART" id="SM00645"/>
    </source>
</evidence>
<dbReference type="AlphaFoldDB" id="A0A8T2J9G3"/>
<evidence type="ECO:0000313" key="6">
    <source>
        <dbReference type="Proteomes" id="UP000812440"/>
    </source>
</evidence>
<dbReference type="Pfam" id="PF00112">
    <property type="entry name" value="Peptidase_C1"/>
    <property type="match status" value="1"/>
</dbReference>
<dbReference type="GO" id="GO:0006508">
    <property type="term" value="P:proteolysis"/>
    <property type="evidence" value="ECO:0007669"/>
    <property type="project" value="InterPro"/>
</dbReference>
<protein>
    <submittedName>
        <fullName evidence="5">Uncharacterized protein</fullName>
    </submittedName>
</protein>